<evidence type="ECO:0000256" key="6">
    <source>
        <dbReference type="ARBA" id="ARBA00022827"/>
    </source>
</evidence>
<dbReference type="EC" id="2.7.1.180" evidence="1 10"/>
<dbReference type="InterPro" id="IPR003374">
    <property type="entry name" value="ApbE-like_sf"/>
</dbReference>
<keyword evidence="3 10" id="KW-0285">Flavoprotein</keyword>
<dbReference type="InterPro" id="IPR024932">
    <property type="entry name" value="ApbE"/>
</dbReference>
<dbReference type="Gene3D" id="3.10.520.10">
    <property type="entry name" value="ApbE-like domains"/>
    <property type="match status" value="1"/>
</dbReference>
<dbReference type="SUPFAM" id="SSF143631">
    <property type="entry name" value="ApbE-like"/>
    <property type="match status" value="1"/>
</dbReference>
<protein>
    <recommendedName>
        <fullName evidence="2 10">FAD:protein FMN transferase</fullName>
        <ecNumber evidence="1 10">2.7.1.180</ecNumber>
    </recommendedName>
    <alternativeName>
        <fullName evidence="8 10">Flavin transferase</fullName>
    </alternativeName>
</protein>
<dbReference type="GO" id="GO:0016740">
    <property type="term" value="F:transferase activity"/>
    <property type="evidence" value="ECO:0007669"/>
    <property type="project" value="UniProtKB-UniRule"/>
</dbReference>
<evidence type="ECO:0000256" key="11">
    <source>
        <dbReference type="PIRSR" id="PIRSR006268-2"/>
    </source>
</evidence>
<dbReference type="eggNOG" id="COG1477">
    <property type="taxonomic scope" value="Bacteria"/>
</dbReference>
<dbReference type="PANTHER" id="PTHR30040:SF2">
    <property type="entry name" value="FAD:PROTEIN FMN TRANSFERASE"/>
    <property type="match status" value="1"/>
</dbReference>
<dbReference type="STRING" id="485917.Phep_1135"/>
<keyword evidence="7 10" id="KW-0460">Magnesium</keyword>
<comment type="catalytic activity">
    <reaction evidence="9 10">
        <text>L-threonyl-[protein] + FAD = FMN-L-threonyl-[protein] + AMP + H(+)</text>
        <dbReference type="Rhea" id="RHEA:36847"/>
        <dbReference type="Rhea" id="RHEA-COMP:11060"/>
        <dbReference type="Rhea" id="RHEA-COMP:11061"/>
        <dbReference type="ChEBI" id="CHEBI:15378"/>
        <dbReference type="ChEBI" id="CHEBI:30013"/>
        <dbReference type="ChEBI" id="CHEBI:57692"/>
        <dbReference type="ChEBI" id="CHEBI:74257"/>
        <dbReference type="ChEBI" id="CHEBI:456215"/>
        <dbReference type="EC" id="2.7.1.180"/>
    </reaction>
</comment>
<feature type="binding site" evidence="11">
    <location>
        <position position="270"/>
    </location>
    <ligand>
        <name>Mg(2+)</name>
        <dbReference type="ChEBI" id="CHEBI:18420"/>
    </ligand>
</feature>
<dbReference type="Proteomes" id="UP000000852">
    <property type="component" value="Chromosome"/>
</dbReference>
<feature type="binding site" evidence="11">
    <location>
        <position position="153"/>
    </location>
    <ligand>
        <name>Mg(2+)</name>
        <dbReference type="ChEBI" id="CHEBI:18420"/>
    </ligand>
</feature>
<keyword evidence="5 10" id="KW-0479">Metal-binding</keyword>
<keyword evidence="13" id="KW-1185">Reference proteome</keyword>
<organism evidence="12 13">
    <name type="scientific">Pedobacter heparinus (strain ATCC 13125 / DSM 2366 / CIP 104194 / JCM 7457 / NBRC 12017 / NCIMB 9290 / NRRL B-14731 / HIM 762-3)</name>
    <dbReference type="NCBI Taxonomy" id="485917"/>
    <lineage>
        <taxon>Bacteria</taxon>
        <taxon>Pseudomonadati</taxon>
        <taxon>Bacteroidota</taxon>
        <taxon>Sphingobacteriia</taxon>
        <taxon>Sphingobacteriales</taxon>
        <taxon>Sphingobacteriaceae</taxon>
        <taxon>Pedobacter</taxon>
    </lineage>
</organism>
<keyword evidence="12" id="KW-0449">Lipoprotein</keyword>
<dbReference type="GO" id="GO:0046872">
    <property type="term" value="F:metal ion binding"/>
    <property type="evidence" value="ECO:0007669"/>
    <property type="project" value="UniProtKB-UniRule"/>
</dbReference>
<keyword evidence="4 10" id="KW-0808">Transferase</keyword>
<evidence type="ECO:0000256" key="4">
    <source>
        <dbReference type="ARBA" id="ARBA00022679"/>
    </source>
</evidence>
<dbReference type="RefSeq" id="WP_012781297.1">
    <property type="nucleotide sequence ID" value="NC_013061.1"/>
</dbReference>
<evidence type="ECO:0000256" key="1">
    <source>
        <dbReference type="ARBA" id="ARBA00011955"/>
    </source>
</evidence>
<evidence type="ECO:0000256" key="3">
    <source>
        <dbReference type="ARBA" id="ARBA00022630"/>
    </source>
</evidence>
<gene>
    <name evidence="12" type="ordered locus">Phep_1135</name>
</gene>
<proteinExistence type="inferred from homology"/>
<comment type="similarity">
    <text evidence="10">Belongs to the ApbE family.</text>
</comment>
<dbReference type="PIRSF" id="PIRSF006268">
    <property type="entry name" value="ApbE"/>
    <property type="match status" value="1"/>
</dbReference>
<feature type="binding site" evidence="11">
    <location>
        <position position="274"/>
    </location>
    <ligand>
        <name>Mg(2+)</name>
        <dbReference type="ChEBI" id="CHEBI:18420"/>
    </ligand>
</feature>
<name>C6Y3S4_PEDHD</name>
<evidence type="ECO:0000256" key="10">
    <source>
        <dbReference type="PIRNR" id="PIRNR006268"/>
    </source>
</evidence>
<comment type="cofactor">
    <cofactor evidence="11">
        <name>Mg(2+)</name>
        <dbReference type="ChEBI" id="CHEBI:18420"/>
    </cofactor>
    <cofactor evidence="11">
        <name>Mn(2+)</name>
        <dbReference type="ChEBI" id="CHEBI:29035"/>
    </cofactor>
    <text evidence="11">Magnesium. Can also use manganese.</text>
</comment>
<dbReference type="AlphaFoldDB" id="C6Y3S4"/>
<reference evidence="12 13" key="1">
    <citation type="journal article" date="2009" name="Stand. Genomic Sci.">
        <title>Complete genome sequence of Pedobacter heparinus type strain (HIM 762-3).</title>
        <authorList>
            <person name="Han C."/>
            <person name="Spring S."/>
            <person name="Lapidus A."/>
            <person name="Del Rio T.G."/>
            <person name="Tice H."/>
            <person name="Copeland A."/>
            <person name="Cheng J.F."/>
            <person name="Lucas S."/>
            <person name="Chen F."/>
            <person name="Nolan M."/>
            <person name="Bruce D."/>
            <person name="Goodwin L."/>
            <person name="Pitluck S."/>
            <person name="Ivanova N."/>
            <person name="Mavromatis K."/>
            <person name="Mikhailova N."/>
            <person name="Pati A."/>
            <person name="Chen A."/>
            <person name="Palaniappan K."/>
            <person name="Land M."/>
            <person name="Hauser L."/>
            <person name="Chang Y.J."/>
            <person name="Jeffries C.C."/>
            <person name="Saunders E."/>
            <person name="Chertkov O."/>
            <person name="Brettin T."/>
            <person name="Goker M."/>
            <person name="Rohde M."/>
            <person name="Bristow J."/>
            <person name="Eisen J.A."/>
            <person name="Markowitz V."/>
            <person name="Hugenholtz P."/>
            <person name="Kyrpides N.C."/>
            <person name="Klenk H.P."/>
            <person name="Detter J.C."/>
        </authorList>
    </citation>
    <scope>NUCLEOTIDE SEQUENCE [LARGE SCALE GENOMIC DNA]</scope>
    <source>
        <strain evidence="13">ATCC 13125 / DSM 2366 / CIP 104194 / JCM 7457 / NBRC 12017 / NCIMB 9290 / NRRL B-14731 / HIM 762-3</strain>
    </source>
</reference>
<dbReference type="Pfam" id="PF02424">
    <property type="entry name" value="ApbE"/>
    <property type="match status" value="1"/>
</dbReference>
<evidence type="ECO:0000256" key="2">
    <source>
        <dbReference type="ARBA" id="ARBA00016337"/>
    </source>
</evidence>
<dbReference type="PANTHER" id="PTHR30040">
    <property type="entry name" value="THIAMINE BIOSYNTHESIS LIPOPROTEIN APBE"/>
    <property type="match status" value="1"/>
</dbReference>
<evidence type="ECO:0000313" key="13">
    <source>
        <dbReference type="Proteomes" id="UP000000852"/>
    </source>
</evidence>
<dbReference type="HOGENOM" id="CLU_044403_0_0_10"/>
<dbReference type="EMBL" id="CP001681">
    <property type="protein sequence ID" value="ACU03353.1"/>
    <property type="molecule type" value="Genomic_DNA"/>
</dbReference>
<sequence length="321" mass="35354">MNFFSGYADLREYTIKGYAQGTDYTVKYFAADSIVTKADIDRILNAIDSSMSLYKPYSLICRFNAADEGLHLDQHLVKVMRKSFAVYKDTRGKFDATVEPLVQAWGFGAKPIIKFPDSAEVKMLLACVGMNNLSLKGDYLKKSRPCIKLDLNGIAQGYSVDVIADYLQQKKIKSFVVELGGELRMKGPKPDGSSLRIGIEGPAMTADAEPVIKHVVRINNGAITTAGNYRKYLLNGAKKIAHLIDPKTGYPLDNALISVTIYAKDAITADGYDSPIMAMGVKEALDFVKARKGMEAYIIYHKKDGSVADTLTSGFRKMLVD</sequence>
<evidence type="ECO:0000256" key="5">
    <source>
        <dbReference type="ARBA" id="ARBA00022723"/>
    </source>
</evidence>
<evidence type="ECO:0000256" key="9">
    <source>
        <dbReference type="ARBA" id="ARBA00048540"/>
    </source>
</evidence>
<keyword evidence="6 10" id="KW-0274">FAD</keyword>
<evidence type="ECO:0000256" key="7">
    <source>
        <dbReference type="ARBA" id="ARBA00022842"/>
    </source>
</evidence>
<dbReference type="KEGG" id="phe:Phep_1135"/>
<accession>C6Y3S4</accession>
<evidence type="ECO:0000313" key="12">
    <source>
        <dbReference type="EMBL" id="ACU03353.1"/>
    </source>
</evidence>
<dbReference type="OrthoDB" id="9778595at2"/>
<evidence type="ECO:0000256" key="8">
    <source>
        <dbReference type="ARBA" id="ARBA00031306"/>
    </source>
</evidence>